<evidence type="ECO:0000313" key="1">
    <source>
        <dbReference type="EMBL" id="AEY58877.1"/>
    </source>
</evidence>
<name>V9IDY6_APICE</name>
<dbReference type="AlphaFoldDB" id="V9IDY6"/>
<gene>
    <name evidence="1" type="ORF">ACCB01513.1</name>
</gene>
<accession>V9IDY6</accession>
<dbReference type="EMBL" id="JR039853">
    <property type="protein sequence ID" value="AEY58877.1"/>
    <property type="molecule type" value="mRNA"/>
</dbReference>
<organism evidence="1">
    <name type="scientific">Apis cerana</name>
    <name type="common">Indian honeybee</name>
    <dbReference type="NCBI Taxonomy" id="7461"/>
    <lineage>
        <taxon>Eukaryota</taxon>
        <taxon>Metazoa</taxon>
        <taxon>Ecdysozoa</taxon>
        <taxon>Arthropoda</taxon>
        <taxon>Hexapoda</taxon>
        <taxon>Insecta</taxon>
        <taxon>Pterygota</taxon>
        <taxon>Neoptera</taxon>
        <taxon>Endopterygota</taxon>
        <taxon>Hymenoptera</taxon>
        <taxon>Apocrita</taxon>
        <taxon>Aculeata</taxon>
        <taxon>Apoidea</taxon>
        <taxon>Anthophila</taxon>
        <taxon>Apidae</taxon>
        <taxon>Apis</taxon>
    </lineage>
</organism>
<reference evidence="1" key="1">
    <citation type="submission" date="2011-11" db="EMBL/GenBank/DDBJ databases">
        <title>Decoding the brain transcriptome of the Eastern honeybee (Apis cerana) based on pyrosequencing.</title>
        <authorList>
            <person name="Sun L."/>
            <person name="Zheng H."/>
            <person name="Wang Y."/>
            <person name="Xie X."/>
            <person name="Zhu Y."/>
            <person name="Gu W."/>
            <person name="Wang S."/>
        </authorList>
    </citation>
    <scope>NUCLEOTIDE SEQUENCE</scope>
    <source>
        <tissue evidence="1">Brain</tissue>
    </source>
</reference>
<sequence>MDTPGSQALEVAKNIKDLAVFKKPLGVAKSIKKYNQKS</sequence>
<proteinExistence type="evidence at transcript level"/>
<protein>
    <submittedName>
        <fullName evidence="1">Protein DGCR14</fullName>
    </submittedName>
</protein>